<keyword evidence="8" id="KW-0653">Protein transport</keyword>
<comment type="caution">
    <text evidence="9">The sequence shown here is derived from an EMBL/GenBank/DDBJ whole genome shotgun (WGS) entry which is preliminary data.</text>
</comment>
<evidence type="ECO:0000256" key="5">
    <source>
        <dbReference type="ARBA" id="ARBA00022989"/>
    </source>
</evidence>
<reference evidence="9 10" key="1">
    <citation type="submission" date="2018-08" db="EMBL/GenBank/DDBJ databases">
        <title>Aphanomyces genome sequencing and annotation.</title>
        <authorList>
            <person name="Minardi D."/>
            <person name="Oidtmann B."/>
            <person name="Van Der Giezen M."/>
            <person name="Studholme D.J."/>
        </authorList>
    </citation>
    <scope>NUCLEOTIDE SEQUENCE [LARGE SCALE GENOMIC DNA]</scope>
    <source>
        <strain evidence="9 10">Kv</strain>
    </source>
</reference>
<evidence type="ECO:0000256" key="6">
    <source>
        <dbReference type="ARBA" id="ARBA00023128"/>
    </source>
</evidence>
<dbReference type="InterPro" id="IPR039175">
    <property type="entry name" value="TIM22"/>
</dbReference>
<comment type="subcellular location">
    <subcellularLocation>
        <location evidence="1 8">Mitochondrion inner membrane</location>
        <topology evidence="1 8">Multi-pass membrane protein</topology>
    </subcellularLocation>
</comment>
<comment type="function">
    <text evidence="8">Essential core component of the TIM22 complex, a complex that mediates the import and insertion of multi-pass transmembrane proteins into the mitochondrial inner membrane. In the TIM22 complex, it constitutes the voltage-activated and signal-gated channel. Forms a twin-pore translocase that uses the membrane potential as external driving force in 2 voltage-dependent steps.</text>
</comment>
<dbReference type="PANTHER" id="PTHR14110:SF0">
    <property type="entry name" value="MITOCHONDRIAL IMPORT INNER MEMBRANE TRANSLOCASE SUBUNIT TIM22"/>
    <property type="match status" value="1"/>
</dbReference>
<evidence type="ECO:0000256" key="3">
    <source>
        <dbReference type="ARBA" id="ARBA00022692"/>
    </source>
</evidence>
<protein>
    <recommendedName>
        <fullName evidence="8">Mitochondrial import inner membrane translocase subunit TIM22</fullName>
    </recommendedName>
</protein>
<dbReference type="PANTHER" id="PTHR14110">
    <property type="entry name" value="MITOCHONDRIAL IMPORT INNER MEMBRANE TRANSLOCASE SUBUNIT TIM22"/>
    <property type="match status" value="1"/>
</dbReference>
<dbReference type="GO" id="GO:0045039">
    <property type="term" value="P:protein insertion into mitochondrial inner membrane"/>
    <property type="evidence" value="ECO:0007669"/>
    <property type="project" value="UniProtKB-UniRule"/>
</dbReference>
<evidence type="ECO:0000256" key="1">
    <source>
        <dbReference type="ARBA" id="ARBA00004448"/>
    </source>
</evidence>
<keyword evidence="8" id="KW-0811">Translocation</keyword>
<keyword evidence="5" id="KW-1133">Transmembrane helix</keyword>
<dbReference type="GO" id="GO:0042721">
    <property type="term" value="C:TIM22 mitochondrial import inner membrane insertion complex"/>
    <property type="evidence" value="ECO:0007669"/>
    <property type="project" value="UniProtKB-UniRule"/>
</dbReference>
<comment type="similarity">
    <text evidence="2 8">Belongs to the Tim17/Tim22/Tim23 family.</text>
</comment>
<comment type="subunit">
    <text evidence="8">Component of the TIM22 complex.</text>
</comment>
<accession>A0A397AYH5</accession>
<evidence type="ECO:0000313" key="9">
    <source>
        <dbReference type="EMBL" id="RHY10597.1"/>
    </source>
</evidence>
<evidence type="ECO:0000256" key="2">
    <source>
        <dbReference type="ARBA" id="ARBA00008444"/>
    </source>
</evidence>
<dbReference type="AlphaFoldDB" id="A0A397AYH5"/>
<dbReference type="VEuPathDB" id="FungiDB:H257_18338"/>
<evidence type="ECO:0000313" key="10">
    <source>
        <dbReference type="Proteomes" id="UP000265427"/>
    </source>
</evidence>
<gene>
    <name evidence="9" type="ORF">DYB36_001879</name>
</gene>
<evidence type="ECO:0000256" key="4">
    <source>
        <dbReference type="ARBA" id="ARBA00022792"/>
    </source>
</evidence>
<dbReference type="Proteomes" id="UP000265427">
    <property type="component" value="Unassembled WGS sequence"/>
</dbReference>
<proteinExistence type="inferred from homology"/>
<keyword evidence="8" id="KW-0813">Transport</keyword>
<name>A0A397AYH5_APHAT</name>
<evidence type="ECO:0000256" key="8">
    <source>
        <dbReference type="RuleBase" id="RU367038"/>
    </source>
</evidence>
<keyword evidence="7" id="KW-0472">Membrane</keyword>
<keyword evidence="3" id="KW-0812">Transmembrane</keyword>
<dbReference type="Pfam" id="PF02466">
    <property type="entry name" value="Tim17"/>
    <property type="match status" value="1"/>
</dbReference>
<sequence>MEDTRSSRPAASSQFILPYTHNPFVFPFKPANDVGKEAPTFLPLYPGETCVSKVILSSAIGYTLGVAMGALLSSYEAIAPPIPVPGQRVMPKVPFRESVRHACWLPPAIILSTCVMCTFPSPMPSSSRGHLPAMTSGLECLVSKGRGRHDTTSVALAGCATGATLAMGQGPMMQCGSCVLLAAFSAGMEQFMHND</sequence>
<dbReference type="GO" id="GO:0030943">
    <property type="term" value="F:mitochondrion targeting sequence binding"/>
    <property type="evidence" value="ECO:0007669"/>
    <property type="project" value="TreeGrafter"/>
</dbReference>
<dbReference type="EMBL" id="QUSZ01005241">
    <property type="protein sequence ID" value="RHY10597.1"/>
    <property type="molecule type" value="Genomic_DNA"/>
</dbReference>
<dbReference type="GO" id="GO:0008320">
    <property type="term" value="F:protein transmembrane transporter activity"/>
    <property type="evidence" value="ECO:0007669"/>
    <property type="project" value="UniProtKB-UniRule"/>
</dbReference>
<keyword evidence="6 8" id="KW-0496">Mitochondrion</keyword>
<organism evidence="9 10">
    <name type="scientific">Aphanomyces astaci</name>
    <name type="common">Crayfish plague agent</name>
    <dbReference type="NCBI Taxonomy" id="112090"/>
    <lineage>
        <taxon>Eukaryota</taxon>
        <taxon>Sar</taxon>
        <taxon>Stramenopiles</taxon>
        <taxon>Oomycota</taxon>
        <taxon>Saprolegniomycetes</taxon>
        <taxon>Saprolegniales</taxon>
        <taxon>Verrucalvaceae</taxon>
        <taxon>Aphanomyces</taxon>
    </lineage>
</organism>
<keyword evidence="4 8" id="KW-0999">Mitochondrion inner membrane</keyword>
<evidence type="ECO:0000256" key="7">
    <source>
        <dbReference type="ARBA" id="ARBA00023136"/>
    </source>
</evidence>